<reference evidence="1 2" key="1">
    <citation type="submission" date="2020-05" db="EMBL/GenBank/DDBJ databases">
        <title>Mucilaginibacter mali sp. nov.</title>
        <authorList>
            <person name="Kim H.S."/>
            <person name="Lee K.C."/>
            <person name="Suh M.K."/>
            <person name="Kim J.-S."/>
            <person name="Han K.-I."/>
            <person name="Eom M.K."/>
            <person name="Shin Y.K."/>
            <person name="Lee J.-S."/>
        </authorList>
    </citation>
    <scope>NUCLEOTIDE SEQUENCE [LARGE SCALE GENOMIC DNA]</scope>
    <source>
        <strain evidence="1 2">G2-14</strain>
    </source>
</reference>
<keyword evidence="1" id="KW-0808">Transferase</keyword>
<evidence type="ECO:0000313" key="2">
    <source>
        <dbReference type="Proteomes" id="UP000505355"/>
    </source>
</evidence>
<dbReference type="Pfam" id="PF08843">
    <property type="entry name" value="AbiEii"/>
    <property type="match status" value="1"/>
</dbReference>
<gene>
    <name evidence="1" type="ORF">HQ865_25055</name>
</gene>
<accession>A0A7D4TYH6</accession>
<dbReference type="Gene3D" id="3.10.450.620">
    <property type="entry name" value="JHP933, nucleotidyltransferase-like core domain"/>
    <property type="match status" value="1"/>
</dbReference>
<organism evidence="1 2">
    <name type="scientific">Mucilaginibacter mali</name>
    <dbReference type="NCBI Taxonomy" id="2740462"/>
    <lineage>
        <taxon>Bacteria</taxon>
        <taxon>Pseudomonadati</taxon>
        <taxon>Bacteroidota</taxon>
        <taxon>Sphingobacteriia</taxon>
        <taxon>Sphingobacteriales</taxon>
        <taxon>Sphingobacteriaceae</taxon>
        <taxon>Mucilaginibacter</taxon>
    </lineage>
</organism>
<evidence type="ECO:0000313" key="1">
    <source>
        <dbReference type="EMBL" id="QKJ33275.1"/>
    </source>
</evidence>
<name>A0A7D4TYH6_9SPHI</name>
<dbReference type="GO" id="GO:0016740">
    <property type="term" value="F:transferase activity"/>
    <property type="evidence" value="ECO:0007669"/>
    <property type="project" value="UniProtKB-KW"/>
</dbReference>
<dbReference type="EMBL" id="CP054139">
    <property type="protein sequence ID" value="QKJ33275.1"/>
    <property type="molecule type" value="Genomic_DNA"/>
</dbReference>
<dbReference type="KEGG" id="mmab:HQ865_25055"/>
<dbReference type="Proteomes" id="UP000505355">
    <property type="component" value="Chromosome"/>
</dbReference>
<dbReference type="AlphaFoldDB" id="A0A7D4TYH6"/>
<keyword evidence="2" id="KW-1185">Reference proteome</keyword>
<sequence>MIADWLKEYNPQNQQEAFDALREVMQEITLAGLSRSGFFEKAAFYGGTALRIFYGLNRYSEDLDFSLLEKDPGFSLEPYFQAIVDEFASLGITVSLKEKQKSVASNVESAFLKSDTVWKELVLEQVVPQTGIKLMPHMKIKIEVDRDPPLGFATEEKLLTRPISFYVKTFTLPSLFAGKMHALLFRKWQNRVKGRDWYDLEWYIKKGVPLDLHHFLRRARDTRDWKEETINKEQVLTLLKEKINAVNFENIKEDVIRFIPDDSALKIWGTKYFTDLVEKLKFAE</sequence>
<protein>
    <submittedName>
        <fullName evidence="1">Nucleotidyl transferase AbiEii/AbiGii toxin family protein</fullName>
    </submittedName>
</protein>
<proteinExistence type="predicted"/>
<dbReference type="InterPro" id="IPR014942">
    <property type="entry name" value="AbiEii"/>
</dbReference>